<reference evidence="1 2" key="1">
    <citation type="submission" date="2017-09" db="EMBL/GenBank/DDBJ databases">
        <title>Biodiversity and function of Thalassospira species in the particle-attached aromatic-hydrocarbon-degrading consortia from the surface seawater of the China South Sea.</title>
        <authorList>
            <person name="Dong C."/>
            <person name="Lai Q."/>
            <person name="Shao Z."/>
        </authorList>
    </citation>
    <scope>NUCLEOTIDE SEQUENCE [LARGE SCALE GENOMIC DNA]</scope>
    <source>
        <strain evidence="1 2">139Z-12</strain>
    </source>
</reference>
<dbReference type="AlphaFoldDB" id="A0A2N3L3T2"/>
<keyword evidence="2" id="KW-1185">Reference proteome</keyword>
<dbReference type="RefSeq" id="WP_101303742.1">
    <property type="nucleotide sequence ID" value="NZ_NXGX01000006.1"/>
</dbReference>
<name>A0A2N3L3T2_9PROT</name>
<sequence length="128" mass="13939">MEQSNVTHIPIYTRTPANDPKVGPLYFLPPDDAISSPTARRNAGLAPRHTDCALPHANERVNVLIAGNCGYRANLHGTIKAAICTLALDAKRILVTFRYGENEPGTGAAWVEQTQLTFPDRNAECEVV</sequence>
<gene>
    <name evidence="1" type="ORF">COO92_16145</name>
</gene>
<protein>
    <submittedName>
        <fullName evidence="1">Uncharacterized protein</fullName>
    </submittedName>
</protein>
<comment type="caution">
    <text evidence="1">The sequence shown here is derived from an EMBL/GenBank/DDBJ whole genome shotgun (WGS) entry which is preliminary data.</text>
</comment>
<dbReference type="Proteomes" id="UP000233332">
    <property type="component" value="Unassembled WGS sequence"/>
</dbReference>
<dbReference type="EMBL" id="NXGX01000006">
    <property type="protein sequence ID" value="PKR57471.1"/>
    <property type="molecule type" value="Genomic_DNA"/>
</dbReference>
<evidence type="ECO:0000313" key="2">
    <source>
        <dbReference type="Proteomes" id="UP000233332"/>
    </source>
</evidence>
<accession>A0A2N3L3T2</accession>
<evidence type="ECO:0000313" key="1">
    <source>
        <dbReference type="EMBL" id="PKR57471.1"/>
    </source>
</evidence>
<organism evidence="1 2">
    <name type="scientific">Thalassospira lohafexi</name>
    <dbReference type="NCBI Taxonomy" id="744227"/>
    <lineage>
        <taxon>Bacteria</taxon>
        <taxon>Pseudomonadati</taxon>
        <taxon>Pseudomonadota</taxon>
        <taxon>Alphaproteobacteria</taxon>
        <taxon>Rhodospirillales</taxon>
        <taxon>Thalassospiraceae</taxon>
        <taxon>Thalassospira</taxon>
    </lineage>
</organism>
<proteinExistence type="predicted"/>